<dbReference type="NCBIfam" id="TIGR00765">
    <property type="entry name" value="yihY_not_rbn"/>
    <property type="match status" value="1"/>
</dbReference>
<comment type="subcellular location">
    <subcellularLocation>
        <location evidence="1 7">Cell membrane</location>
        <topology evidence="1 7">Multi-pass membrane protein</topology>
    </subcellularLocation>
</comment>
<feature type="transmembrane region" description="Helical" evidence="7">
    <location>
        <begin position="142"/>
        <end position="168"/>
    </location>
</feature>
<feature type="transmembrane region" description="Helical" evidence="7">
    <location>
        <begin position="259"/>
        <end position="281"/>
    </location>
</feature>
<dbReference type="EMBL" id="CP036401">
    <property type="protein sequence ID" value="QBI01783.1"/>
    <property type="molecule type" value="Genomic_DNA"/>
</dbReference>
<dbReference type="Pfam" id="PF03631">
    <property type="entry name" value="Virul_fac_BrkB"/>
    <property type="match status" value="1"/>
</dbReference>
<evidence type="ECO:0000256" key="6">
    <source>
        <dbReference type="ARBA" id="ARBA00023136"/>
    </source>
</evidence>
<gene>
    <name evidence="8" type="ORF">EYF70_13675</name>
</gene>
<proteinExistence type="inferred from homology"/>
<dbReference type="PANTHER" id="PTHR30213">
    <property type="entry name" value="INNER MEMBRANE PROTEIN YHJD"/>
    <property type="match status" value="1"/>
</dbReference>
<evidence type="ECO:0000256" key="3">
    <source>
        <dbReference type="ARBA" id="ARBA00022519"/>
    </source>
</evidence>
<dbReference type="Proteomes" id="UP000292307">
    <property type="component" value="Chromosome"/>
</dbReference>
<keyword evidence="2 7" id="KW-1003">Cell membrane</keyword>
<keyword evidence="5 7" id="KW-1133">Transmembrane helix</keyword>
<sequence length="498" mass="54747">MPGIEQNEDNQIGRVHRWYYRTLYRVDRDRNHLKQRINTLYRFVVNRCGDGVAELRSLSWAEVRDLGLFARRRLREESLPQVAGGLTFTTVFALVPVLTIALAIFTTFPMFMAFRTALEAYFIQSVMPKAISETILSYLTTFAAQATGLSAIGAVTLVATSAAMMGMIERVFNRIWGVKAERRWTRRLLVYWALITLGPLLVGVSISLSTDVFSATSSLVGNVAGALAYSVLSLVLATAGFTFLYMVVPNKAVDWRDALAGGVLAGLAFELAKRGFAVFITEFPTYSKIYGALAALPLFLLWVYLSWLITLLGALLTAALPVIKYERWWYEPVPGGAFVDALAVLKVLHGASRYGDTALVSSGAIRARTRLGFDELDTLLDQMQDKGWVGRVRVEPAPRVQFGKRVDDTGDHWVLLANPEVLTLAEVYRLFVFGGMPVNAGVAQESSDPRDVAARRDAARLARHVEDAVEAGLGLSLADHFGPAVDRAAVPLVQDGHG</sequence>
<evidence type="ECO:0000256" key="7">
    <source>
        <dbReference type="HAMAP-Rule" id="MF_00672"/>
    </source>
</evidence>
<feature type="transmembrane region" description="Helical" evidence="7">
    <location>
        <begin position="188"/>
        <end position="206"/>
    </location>
</feature>
<keyword evidence="4 7" id="KW-0812">Transmembrane</keyword>
<feature type="transmembrane region" description="Helical" evidence="7">
    <location>
        <begin position="226"/>
        <end position="247"/>
    </location>
</feature>
<name>A0ABX5RT41_9BURK</name>
<dbReference type="PANTHER" id="PTHR30213:SF0">
    <property type="entry name" value="UPF0761 MEMBRANE PROTEIN YIHY"/>
    <property type="match status" value="1"/>
</dbReference>
<dbReference type="HAMAP" id="MF_00672">
    <property type="entry name" value="UPF0761"/>
    <property type="match status" value="1"/>
</dbReference>
<accession>A0ABX5RT41</accession>
<keyword evidence="9" id="KW-1185">Reference proteome</keyword>
<dbReference type="InterPro" id="IPR023679">
    <property type="entry name" value="UPF0761_bac"/>
</dbReference>
<protein>
    <recommendedName>
        <fullName evidence="7">UPF0761 membrane protein EYF70_13675</fullName>
    </recommendedName>
</protein>
<evidence type="ECO:0000313" key="8">
    <source>
        <dbReference type="EMBL" id="QBI01783.1"/>
    </source>
</evidence>
<organism evidence="8 9">
    <name type="scientific">Pseudoduganella albidiflava</name>
    <dbReference type="NCBI Taxonomy" id="321983"/>
    <lineage>
        <taxon>Bacteria</taxon>
        <taxon>Pseudomonadati</taxon>
        <taxon>Pseudomonadota</taxon>
        <taxon>Betaproteobacteria</taxon>
        <taxon>Burkholderiales</taxon>
        <taxon>Oxalobacteraceae</taxon>
        <taxon>Telluria group</taxon>
        <taxon>Pseudoduganella</taxon>
    </lineage>
</organism>
<comment type="similarity">
    <text evidence="7">Belongs to the UPF0761 family.</text>
</comment>
<evidence type="ECO:0000256" key="5">
    <source>
        <dbReference type="ARBA" id="ARBA00022989"/>
    </source>
</evidence>
<keyword evidence="3" id="KW-0997">Cell inner membrane</keyword>
<dbReference type="InterPro" id="IPR017039">
    <property type="entry name" value="Virul_fac_BrkB"/>
</dbReference>
<reference evidence="8 9" key="1">
    <citation type="submission" date="2019-02" db="EMBL/GenBank/DDBJ databases">
        <title>Draft Genome Sequences of Six Type Strains of the Genus Massilia.</title>
        <authorList>
            <person name="Miess H."/>
            <person name="Frediansyhah A."/>
            <person name="Gross H."/>
        </authorList>
    </citation>
    <scope>NUCLEOTIDE SEQUENCE [LARGE SCALE GENOMIC DNA]</scope>
    <source>
        <strain evidence="8 9">DSM 17472</strain>
    </source>
</reference>
<keyword evidence="6 7" id="KW-0472">Membrane</keyword>
<evidence type="ECO:0000256" key="4">
    <source>
        <dbReference type="ARBA" id="ARBA00022692"/>
    </source>
</evidence>
<evidence type="ECO:0000256" key="1">
    <source>
        <dbReference type="ARBA" id="ARBA00004651"/>
    </source>
</evidence>
<feature type="transmembrane region" description="Helical" evidence="7">
    <location>
        <begin position="301"/>
        <end position="323"/>
    </location>
</feature>
<evidence type="ECO:0000313" key="9">
    <source>
        <dbReference type="Proteomes" id="UP000292307"/>
    </source>
</evidence>
<evidence type="ECO:0000256" key="2">
    <source>
        <dbReference type="ARBA" id="ARBA00022475"/>
    </source>
</evidence>
<feature type="transmembrane region" description="Helical" evidence="7">
    <location>
        <begin position="82"/>
        <end position="105"/>
    </location>
</feature>